<dbReference type="PANTHER" id="PTHR21367:SF1">
    <property type="entry name" value="ARGINYL-TRNA--PROTEIN TRANSFERASE 1"/>
    <property type="match status" value="1"/>
</dbReference>
<dbReference type="OrthoDB" id="74183at2759"/>
<evidence type="ECO:0000256" key="2">
    <source>
        <dbReference type="ARBA" id="ARBA00012025"/>
    </source>
</evidence>
<keyword evidence="4" id="KW-0012">Acyltransferase</keyword>
<evidence type="ECO:0000259" key="6">
    <source>
        <dbReference type="Pfam" id="PF04377"/>
    </source>
</evidence>
<dbReference type="InterPro" id="IPR007472">
    <property type="entry name" value="N-end_Aminoacyl_Trfase_C"/>
</dbReference>
<proteinExistence type="inferred from homology"/>
<name>A0A7H9HPZ9_9SACH</name>
<accession>A0A7H9HPZ9</accession>
<evidence type="ECO:0000259" key="5">
    <source>
        <dbReference type="Pfam" id="PF04376"/>
    </source>
</evidence>
<dbReference type="GO" id="GO:0004057">
    <property type="term" value="F:arginyl-tRNA--protein transferase activity"/>
    <property type="evidence" value="ECO:0007669"/>
    <property type="project" value="UniProtKB-EC"/>
</dbReference>
<evidence type="ECO:0000313" key="8">
    <source>
        <dbReference type="Proteomes" id="UP000510647"/>
    </source>
</evidence>
<sequence>MFDGLIISRPVYFTESRSRCGYCSAKKTRDEDYYCLDSWYHANEGTLPENCTVGFQAELMSVEMYDKLCNMGYRRSGKFIYKVDMLRNCCRLYTIRTKPDMVIMSKELKIALRRFSKRVLPSDKSLHRNPKGGCHYIDEIIETESLSQSFKTCFEPAVFTEEKYRLFAKYQEHVHNDFDHSAKSFKRFLCDSPFSKETVLGTKEEWEQLNNWKELPQGSRLKRLGPAHECYYFEGNLIAMAVTDILPSGLSSVYFIWDPEYYKWSLGKLSALRELSIISKANLKYYYMGYYLDDCPKMSYKAKYGGELLDVSSHTYVPLDRLAKLKRPGKLFVIQATSKSETENTEPILNDALAGAPRTVSEASAVDNVAEKIYGVNGGAYSEANEAARALATLGIPYTADELPFGPQPQEIRSIPNVVPGLVPLKEILQMIVQDRISILKGNVTLFDMLEGEMRRLGNFEDESPEIKKIICDVVRLIGLENTKGLLLLV</sequence>
<dbReference type="InterPro" id="IPR007471">
    <property type="entry name" value="N-end_Aminoacyl_Trfase_N"/>
</dbReference>
<dbReference type="AlphaFoldDB" id="A0A7H9HPZ9"/>
<gene>
    <name evidence="7" type="ORF">HG537_0C04570</name>
</gene>
<evidence type="ECO:0000256" key="4">
    <source>
        <dbReference type="ARBA" id="ARBA00023315"/>
    </source>
</evidence>
<dbReference type="EC" id="2.3.2.8" evidence="2"/>
<dbReference type="PANTHER" id="PTHR21367">
    <property type="entry name" value="ARGININE-TRNA-PROTEIN TRANSFERASE 1"/>
    <property type="match status" value="1"/>
</dbReference>
<dbReference type="Pfam" id="PF04376">
    <property type="entry name" value="ATE_N"/>
    <property type="match status" value="1"/>
</dbReference>
<dbReference type="Pfam" id="PF04377">
    <property type="entry name" value="ATE_C"/>
    <property type="match status" value="1"/>
</dbReference>
<organism evidence="7 8">
    <name type="scientific">Torulaspora globosa</name>
    <dbReference type="NCBI Taxonomy" id="48254"/>
    <lineage>
        <taxon>Eukaryota</taxon>
        <taxon>Fungi</taxon>
        <taxon>Dikarya</taxon>
        <taxon>Ascomycota</taxon>
        <taxon>Saccharomycotina</taxon>
        <taxon>Saccharomycetes</taxon>
        <taxon>Saccharomycetales</taxon>
        <taxon>Saccharomycetaceae</taxon>
        <taxon>Torulaspora</taxon>
    </lineage>
</organism>
<evidence type="ECO:0000256" key="1">
    <source>
        <dbReference type="ARBA" id="ARBA00009991"/>
    </source>
</evidence>
<evidence type="ECO:0000256" key="3">
    <source>
        <dbReference type="ARBA" id="ARBA00022679"/>
    </source>
</evidence>
<protein>
    <recommendedName>
        <fullName evidence="2">arginyltransferase</fullName>
        <ecNumber evidence="2">2.3.2.8</ecNumber>
    </recommendedName>
</protein>
<feature type="domain" description="N-end aminoacyl transferase N-terminal" evidence="5">
    <location>
        <begin position="18"/>
        <end position="109"/>
    </location>
</feature>
<comment type="similarity">
    <text evidence="1">Belongs to the R-transferase family.</text>
</comment>
<dbReference type="SUPFAM" id="SSF55729">
    <property type="entry name" value="Acyl-CoA N-acyltransferases (Nat)"/>
    <property type="match status" value="1"/>
</dbReference>
<evidence type="ECO:0000313" key="7">
    <source>
        <dbReference type="EMBL" id="QLQ79808.1"/>
    </source>
</evidence>
<keyword evidence="8" id="KW-1185">Reference proteome</keyword>
<dbReference type="EMBL" id="CP059269">
    <property type="protein sequence ID" value="QLQ79808.1"/>
    <property type="molecule type" value="Genomic_DNA"/>
</dbReference>
<dbReference type="InterPro" id="IPR030700">
    <property type="entry name" value="N-end_Aminoacyl_Trfase"/>
</dbReference>
<dbReference type="InterPro" id="IPR016181">
    <property type="entry name" value="Acyl_CoA_acyltransferase"/>
</dbReference>
<dbReference type="Proteomes" id="UP000510647">
    <property type="component" value="Chromosome 3"/>
</dbReference>
<reference evidence="7 8" key="1">
    <citation type="submission" date="2020-06" db="EMBL/GenBank/DDBJ databases">
        <title>The yeast mating-type switching endonuclease HO is a domesticated member of an unorthodox homing genetic element family.</title>
        <authorList>
            <person name="Coughlan A.Y."/>
            <person name="Lombardi L."/>
            <person name="Braun-Galleani S."/>
            <person name="Martos A.R."/>
            <person name="Galeote V."/>
            <person name="Bigey F."/>
            <person name="Dequin S."/>
            <person name="Byrne K.P."/>
            <person name="Wolfe K.H."/>
        </authorList>
    </citation>
    <scope>NUCLEOTIDE SEQUENCE [LARGE SCALE GENOMIC DNA]</scope>
    <source>
        <strain evidence="7 8">CBS2947</strain>
    </source>
</reference>
<dbReference type="GO" id="GO:0005737">
    <property type="term" value="C:cytoplasm"/>
    <property type="evidence" value="ECO:0007669"/>
    <property type="project" value="TreeGrafter"/>
</dbReference>
<feature type="domain" description="N-end rule aminoacyl transferase C-terminal" evidence="6">
    <location>
        <begin position="162"/>
        <end position="305"/>
    </location>
</feature>
<keyword evidence="3" id="KW-0808">Transferase</keyword>